<accession>A0ACB9FGL4</accession>
<reference evidence="1 2" key="2">
    <citation type="journal article" date="2022" name="Mol. Ecol. Resour.">
        <title>The genomes of chicory, endive, great burdock and yacon provide insights into Asteraceae paleo-polyploidization history and plant inulin production.</title>
        <authorList>
            <person name="Fan W."/>
            <person name="Wang S."/>
            <person name="Wang H."/>
            <person name="Wang A."/>
            <person name="Jiang F."/>
            <person name="Liu H."/>
            <person name="Zhao H."/>
            <person name="Xu D."/>
            <person name="Zhang Y."/>
        </authorList>
    </citation>
    <scope>NUCLEOTIDE SEQUENCE [LARGE SCALE GENOMIC DNA]</scope>
    <source>
        <strain evidence="2">cv. Niubang</strain>
    </source>
</reference>
<sequence length="82" mass="9453">MLLLRFTSIFSLFLCFLIDRDDNSSKYCAGYGIFQATNKILCLKPCCPIIPNPHSSPATTTTTTVGHHHRHRHRHRRYILPT</sequence>
<reference evidence="2" key="1">
    <citation type="journal article" date="2022" name="Mol. Ecol. Resour.">
        <title>The genomes of chicory, endive, great burdock and yacon provide insights into Asteraceae palaeo-polyploidization history and plant inulin production.</title>
        <authorList>
            <person name="Fan W."/>
            <person name="Wang S."/>
            <person name="Wang H."/>
            <person name="Wang A."/>
            <person name="Jiang F."/>
            <person name="Liu H."/>
            <person name="Zhao H."/>
            <person name="Xu D."/>
            <person name="Zhang Y."/>
        </authorList>
    </citation>
    <scope>NUCLEOTIDE SEQUENCE [LARGE SCALE GENOMIC DNA]</scope>
    <source>
        <strain evidence="2">cv. Niubang</strain>
    </source>
</reference>
<evidence type="ECO:0000313" key="1">
    <source>
        <dbReference type="EMBL" id="KAI3769938.1"/>
    </source>
</evidence>
<comment type="caution">
    <text evidence="1">The sequence shown here is derived from an EMBL/GenBank/DDBJ whole genome shotgun (WGS) entry which is preliminary data.</text>
</comment>
<protein>
    <submittedName>
        <fullName evidence="1">Uncharacterized protein</fullName>
    </submittedName>
</protein>
<dbReference type="Proteomes" id="UP001055879">
    <property type="component" value="Linkage Group LG01"/>
</dbReference>
<gene>
    <name evidence="1" type="ORF">L6452_01053</name>
</gene>
<organism evidence="1 2">
    <name type="scientific">Arctium lappa</name>
    <name type="common">Greater burdock</name>
    <name type="synonym">Lappa major</name>
    <dbReference type="NCBI Taxonomy" id="4217"/>
    <lineage>
        <taxon>Eukaryota</taxon>
        <taxon>Viridiplantae</taxon>
        <taxon>Streptophyta</taxon>
        <taxon>Embryophyta</taxon>
        <taxon>Tracheophyta</taxon>
        <taxon>Spermatophyta</taxon>
        <taxon>Magnoliopsida</taxon>
        <taxon>eudicotyledons</taxon>
        <taxon>Gunneridae</taxon>
        <taxon>Pentapetalae</taxon>
        <taxon>asterids</taxon>
        <taxon>campanulids</taxon>
        <taxon>Asterales</taxon>
        <taxon>Asteraceae</taxon>
        <taxon>Carduoideae</taxon>
        <taxon>Cardueae</taxon>
        <taxon>Arctiinae</taxon>
        <taxon>Arctium</taxon>
    </lineage>
</organism>
<name>A0ACB9FGL4_ARCLA</name>
<evidence type="ECO:0000313" key="2">
    <source>
        <dbReference type="Proteomes" id="UP001055879"/>
    </source>
</evidence>
<dbReference type="EMBL" id="CM042047">
    <property type="protein sequence ID" value="KAI3769938.1"/>
    <property type="molecule type" value="Genomic_DNA"/>
</dbReference>
<keyword evidence="2" id="KW-1185">Reference proteome</keyword>
<proteinExistence type="predicted"/>